<dbReference type="Proteomes" id="UP000501690">
    <property type="component" value="Linkage Group LG6"/>
</dbReference>
<dbReference type="InterPro" id="IPR016140">
    <property type="entry name" value="Bifunc_inhib/LTP/seed_store"/>
</dbReference>
<evidence type="ECO:0000256" key="2">
    <source>
        <dbReference type="SAM" id="SignalP"/>
    </source>
</evidence>
<dbReference type="Pfam" id="PF14368">
    <property type="entry name" value="LTP_2"/>
    <property type="match status" value="1"/>
</dbReference>
<dbReference type="AlphaFoldDB" id="A0A4D6M3N8"/>
<feature type="region of interest" description="Disordered" evidence="1">
    <location>
        <begin position="338"/>
        <end position="357"/>
    </location>
</feature>
<proteinExistence type="predicted"/>
<feature type="region of interest" description="Disordered" evidence="1">
    <location>
        <begin position="105"/>
        <end position="164"/>
    </location>
</feature>
<dbReference type="SUPFAM" id="SSF47699">
    <property type="entry name" value="Bifunctional inhibitor/lipid-transfer protein/seed storage 2S albumin"/>
    <property type="match status" value="1"/>
</dbReference>
<name>A0A4D6M3N8_VIGUN</name>
<sequence>MESTMRSKCVMILGMVGVIVLCGDVVVGQCSGMGGLIKECGVYVKRSGPQMNPSRKCCEEIKNADVACVCNHLTNHMLQLIDIQKLHNVADSCGRPIPSGTKCGDEVAAGPKSGDVINSPPQHIESQVPPKQKTDSNFQVSANKEKTDSNSSTQTSAPIIPTADTNSSTPFTEVVIFLRKSTTSVLGTRKLGDHGASFSVTGCQGVMALVSGRSSALNPNAPLFIPAALRQVEDFSPQWWDLVKSSTWFRDYWLSQHKEEEFEEAANDSTNDIENMLSESFDLVMEEDFNVLENEFEQLVLSCESQDHPVQDNPNDGKLATPDLNKDVKALLINMAPKSPKERVPKSPSGLAKHVEKAAQRVNVKGVSHRIHQPR</sequence>
<protein>
    <recommendedName>
        <fullName evidence="3">Bifunctional inhibitor/plant lipid transfer protein/seed storage helical domain-containing protein</fullName>
    </recommendedName>
</protein>
<dbReference type="CDD" id="cd04660">
    <property type="entry name" value="nsLTP_like"/>
    <property type="match status" value="1"/>
</dbReference>
<feature type="compositionally biased region" description="Polar residues" evidence="1">
    <location>
        <begin position="149"/>
        <end position="164"/>
    </location>
</feature>
<dbReference type="InterPro" id="IPR040414">
    <property type="entry name" value="CID1/CID2"/>
</dbReference>
<dbReference type="Gene3D" id="1.10.110.10">
    <property type="entry name" value="Plant lipid-transfer and hydrophobic proteins"/>
    <property type="match status" value="1"/>
</dbReference>
<accession>A0A4D6M3N8</accession>
<feature type="signal peptide" evidence="2">
    <location>
        <begin position="1"/>
        <end position="28"/>
    </location>
</feature>
<dbReference type="PANTHER" id="PTHR33790:SF7">
    <property type="entry name" value="RESPONSIVE TO DEHYDRATION PROTEIN, PUTATIVE-RELATED"/>
    <property type="match status" value="1"/>
</dbReference>
<evidence type="ECO:0000313" key="4">
    <source>
        <dbReference type="EMBL" id="QCD95765.1"/>
    </source>
</evidence>
<organism evidence="4 5">
    <name type="scientific">Vigna unguiculata</name>
    <name type="common">Cowpea</name>
    <dbReference type="NCBI Taxonomy" id="3917"/>
    <lineage>
        <taxon>Eukaryota</taxon>
        <taxon>Viridiplantae</taxon>
        <taxon>Streptophyta</taxon>
        <taxon>Embryophyta</taxon>
        <taxon>Tracheophyta</taxon>
        <taxon>Spermatophyta</taxon>
        <taxon>Magnoliopsida</taxon>
        <taxon>eudicotyledons</taxon>
        <taxon>Gunneridae</taxon>
        <taxon>Pentapetalae</taxon>
        <taxon>rosids</taxon>
        <taxon>fabids</taxon>
        <taxon>Fabales</taxon>
        <taxon>Fabaceae</taxon>
        <taxon>Papilionoideae</taxon>
        <taxon>50 kb inversion clade</taxon>
        <taxon>NPAAA clade</taxon>
        <taxon>indigoferoid/millettioid clade</taxon>
        <taxon>Phaseoleae</taxon>
        <taxon>Vigna</taxon>
    </lineage>
</organism>
<dbReference type="PANTHER" id="PTHR33790">
    <property type="entry name" value="OS05G0344200 PROTEIN"/>
    <property type="match status" value="1"/>
</dbReference>
<evidence type="ECO:0000256" key="1">
    <source>
        <dbReference type="SAM" id="MobiDB-lite"/>
    </source>
</evidence>
<gene>
    <name evidence="4" type="ORF">DEO72_LG6g461</name>
</gene>
<evidence type="ECO:0000313" key="5">
    <source>
        <dbReference type="Proteomes" id="UP000501690"/>
    </source>
</evidence>
<feature type="domain" description="Bifunctional inhibitor/plant lipid transfer protein/seed storage helical" evidence="3">
    <location>
        <begin position="26"/>
        <end position="103"/>
    </location>
</feature>
<keyword evidence="2" id="KW-0732">Signal</keyword>
<feature type="chain" id="PRO_5020027193" description="Bifunctional inhibitor/plant lipid transfer protein/seed storage helical domain-containing protein" evidence="2">
    <location>
        <begin position="29"/>
        <end position="375"/>
    </location>
</feature>
<reference evidence="4 5" key="1">
    <citation type="submission" date="2019-04" db="EMBL/GenBank/DDBJ databases">
        <title>An improved genome assembly and genetic linkage map for asparagus bean, Vigna unguiculata ssp. sesquipedialis.</title>
        <authorList>
            <person name="Xia Q."/>
            <person name="Zhang R."/>
            <person name="Dong Y."/>
        </authorList>
    </citation>
    <scope>NUCLEOTIDE SEQUENCE [LARGE SCALE GENOMIC DNA]</scope>
    <source>
        <tissue evidence="4">Leaf</tissue>
    </source>
</reference>
<dbReference type="EMBL" id="CP039350">
    <property type="protein sequence ID" value="QCD95765.1"/>
    <property type="molecule type" value="Genomic_DNA"/>
</dbReference>
<dbReference type="InterPro" id="IPR036312">
    <property type="entry name" value="Bifun_inhib/LTP/seed_sf"/>
</dbReference>
<dbReference type="InterPro" id="IPR044741">
    <property type="entry name" value="NsLTP-like"/>
</dbReference>
<evidence type="ECO:0000259" key="3">
    <source>
        <dbReference type="Pfam" id="PF14368"/>
    </source>
</evidence>
<keyword evidence="5" id="KW-1185">Reference proteome</keyword>